<reference evidence="1 2" key="1">
    <citation type="submission" date="2019-08" db="EMBL/GenBank/DDBJ databases">
        <title>Whole genome of Aphis craccivora.</title>
        <authorList>
            <person name="Voronova N.V."/>
            <person name="Shulinski R.S."/>
            <person name="Bandarenka Y.V."/>
            <person name="Zhorov D.G."/>
            <person name="Warner D."/>
        </authorList>
    </citation>
    <scope>NUCLEOTIDE SEQUENCE [LARGE SCALE GENOMIC DNA]</scope>
    <source>
        <strain evidence="1">180601</strain>
        <tissue evidence="1">Whole Body</tissue>
    </source>
</reference>
<comment type="caution">
    <text evidence="1">The sequence shown here is derived from an EMBL/GenBank/DDBJ whole genome shotgun (WGS) entry which is preliminary data.</text>
</comment>
<accession>A0A6G0YXB4</accession>
<evidence type="ECO:0000313" key="1">
    <source>
        <dbReference type="EMBL" id="KAF0762531.1"/>
    </source>
</evidence>
<organism evidence="1 2">
    <name type="scientific">Aphis craccivora</name>
    <name type="common">Cowpea aphid</name>
    <dbReference type="NCBI Taxonomy" id="307492"/>
    <lineage>
        <taxon>Eukaryota</taxon>
        <taxon>Metazoa</taxon>
        <taxon>Ecdysozoa</taxon>
        <taxon>Arthropoda</taxon>
        <taxon>Hexapoda</taxon>
        <taxon>Insecta</taxon>
        <taxon>Pterygota</taxon>
        <taxon>Neoptera</taxon>
        <taxon>Paraneoptera</taxon>
        <taxon>Hemiptera</taxon>
        <taxon>Sternorrhyncha</taxon>
        <taxon>Aphidomorpha</taxon>
        <taxon>Aphidoidea</taxon>
        <taxon>Aphididae</taxon>
        <taxon>Aphidini</taxon>
        <taxon>Aphis</taxon>
        <taxon>Aphis</taxon>
    </lineage>
</organism>
<name>A0A6G0YXB4_APHCR</name>
<dbReference type="EMBL" id="VUJU01002121">
    <property type="protein sequence ID" value="KAF0762531.1"/>
    <property type="molecule type" value="Genomic_DNA"/>
</dbReference>
<feature type="non-terminal residue" evidence="1">
    <location>
        <position position="1"/>
    </location>
</feature>
<evidence type="ECO:0000313" key="2">
    <source>
        <dbReference type="Proteomes" id="UP000478052"/>
    </source>
</evidence>
<proteinExistence type="predicted"/>
<dbReference type="Proteomes" id="UP000478052">
    <property type="component" value="Unassembled WGS sequence"/>
</dbReference>
<dbReference type="AlphaFoldDB" id="A0A6G0YXB4"/>
<protein>
    <submittedName>
        <fullName evidence="1">Uncharacterized protein</fullName>
    </submittedName>
</protein>
<keyword evidence="2" id="KW-1185">Reference proteome</keyword>
<gene>
    <name evidence="1" type="ORF">FWK35_00006174</name>
</gene>
<sequence>LRHLSCNRRLPPLVRTPYTPTLLPSCLIGGFACVDVLDIFTHCSSSVSITDGPVLLLCRIVMFFTTDNLFVCTIVLHRYQFTTVDYTYYH</sequence>